<reference evidence="9 10" key="1">
    <citation type="submission" date="2017-12" db="EMBL/GenBank/DDBJ databases">
        <title>The genome sequence of Caulobacter flavus CGMCC1 15093.</title>
        <authorList>
            <person name="Gao J."/>
            <person name="Mao X."/>
            <person name="Sun J."/>
        </authorList>
    </citation>
    <scope>NUCLEOTIDE SEQUENCE [LARGE SCALE GENOMIC DNA]</scope>
    <source>
        <strain evidence="9 10">CGMCC1 15093</strain>
    </source>
</reference>
<dbReference type="InterPro" id="IPR051449">
    <property type="entry name" value="ABC-2_transporter_component"/>
</dbReference>
<evidence type="ECO:0000313" key="11">
    <source>
        <dbReference type="Proteomes" id="UP000281192"/>
    </source>
</evidence>
<gene>
    <name evidence="8" type="ORF">C1707_13870</name>
    <name evidence="9" type="ORF">CFHF_05035</name>
</gene>
<dbReference type="OrthoDB" id="3078158at2"/>
<keyword evidence="11" id="KW-1185">Reference proteome</keyword>
<evidence type="ECO:0000256" key="3">
    <source>
        <dbReference type="ARBA" id="ARBA00022692"/>
    </source>
</evidence>
<keyword evidence="2" id="KW-1003">Cell membrane</keyword>
<evidence type="ECO:0000256" key="1">
    <source>
        <dbReference type="ARBA" id="ARBA00004651"/>
    </source>
</evidence>
<organism evidence="9 10">
    <name type="scientific">Caulobacter flavus</name>
    <dbReference type="NCBI Taxonomy" id="1679497"/>
    <lineage>
        <taxon>Bacteria</taxon>
        <taxon>Pseudomonadati</taxon>
        <taxon>Pseudomonadota</taxon>
        <taxon>Alphaproteobacteria</taxon>
        <taxon>Caulobacterales</taxon>
        <taxon>Caulobacteraceae</taxon>
        <taxon>Caulobacter</taxon>
    </lineage>
</organism>
<evidence type="ECO:0000313" key="8">
    <source>
        <dbReference type="EMBL" id="AYV47261.1"/>
    </source>
</evidence>
<dbReference type="EMBL" id="PJRQ01000009">
    <property type="protein sequence ID" value="PLR18577.1"/>
    <property type="molecule type" value="Genomic_DNA"/>
</dbReference>
<evidence type="ECO:0000256" key="4">
    <source>
        <dbReference type="ARBA" id="ARBA00022989"/>
    </source>
</evidence>
<feature type="domain" description="ABC-2 type transporter transmembrane" evidence="7">
    <location>
        <begin position="25"/>
        <end position="391"/>
    </location>
</feature>
<sequence>MRTRVAMALAMMRVMALELWRDRAALVMTFLLPPLVFLIFSSVFAGTSGDNLQPKLAVADLARTDASRRVAAALLKSPELRAETAPDAAAVRARVKSGQVDAGLVIRADPAQPGKPFLIVADPSRAVAAPLAQARTQQALAAAAPDAALRRSVDSVAPALGDLTPVQSARIEAAAEQLRAKPQAVKDDLFDREEIAGARKGGAVIAYYAGAVMILFALFSAMQGALSLMEERRAGVADRLLAGVAGMGPVVTGKFLFLTAQAIVQAVMIFVVAQTVYGVEAAQHFLLWLPTTLAAGVCSAGLALGLVSLCRTRDQAQMLSTFVILVLAAIGGSMAPRFLMPAWLQSLGWFTPHAWVIDAYQAVLWRDAGVAAVYKAWIVLVAVGAAGLILAQALSRDPQR</sequence>
<dbReference type="Pfam" id="PF12698">
    <property type="entry name" value="ABC2_membrane_3"/>
    <property type="match status" value="1"/>
</dbReference>
<comment type="subcellular location">
    <subcellularLocation>
        <location evidence="1">Cell membrane</location>
        <topology evidence="1">Multi-pass membrane protein</topology>
    </subcellularLocation>
</comment>
<dbReference type="KEGG" id="cfh:C1707_13870"/>
<keyword evidence="4 6" id="KW-1133">Transmembrane helix</keyword>
<accession>A0A2N5CXN6</accession>
<dbReference type="AlphaFoldDB" id="A0A2N5CXN6"/>
<dbReference type="GO" id="GO:0005886">
    <property type="term" value="C:plasma membrane"/>
    <property type="evidence" value="ECO:0007669"/>
    <property type="project" value="UniProtKB-SubCell"/>
</dbReference>
<feature type="transmembrane region" description="Helical" evidence="6">
    <location>
        <begin position="319"/>
        <end position="339"/>
    </location>
</feature>
<dbReference type="GO" id="GO:0140359">
    <property type="term" value="F:ABC-type transporter activity"/>
    <property type="evidence" value="ECO:0007669"/>
    <property type="project" value="InterPro"/>
</dbReference>
<dbReference type="InterPro" id="IPR013525">
    <property type="entry name" value="ABC2_TM"/>
</dbReference>
<evidence type="ECO:0000259" key="7">
    <source>
        <dbReference type="Pfam" id="PF12698"/>
    </source>
</evidence>
<dbReference type="EMBL" id="CP026100">
    <property type="protein sequence ID" value="AYV47261.1"/>
    <property type="molecule type" value="Genomic_DNA"/>
</dbReference>
<dbReference type="PANTHER" id="PTHR30294">
    <property type="entry name" value="MEMBRANE COMPONENT OF ABC TRANSPORTER YHHJ-RELATED"/>
    <property type="match status" value="1"/>
</dbReference>
<proteinExistence type="predicted"/>
<protein>
    <submittedName>
        <fullName evidence="9">ABC transporter permease</fullName>
    </submittedName>
</protein>
<dbReference type="Proteomes" id="UP000234483">
    <property type="component" value="Unassembled WGS sequence"/>
</dbReference>
<dbReference type="Proteomes" id="UP000281192">
    <property type="component" value="Chromosome"/>
</dbReference>
<feature type="transmembrane region" description="Helical" evidence="6">
    <location>
        <begin position="205"/>
        <end position="228"/>
    </location>
</feature>
<evidence type="ECO:0000256" key="6">
    <source>
        <dbReference type="SAM" id="Phobius"/>
    </source>
</evidence>
<evidence type="ECO:0000256" key="5">
    <source>
        <dbReference type="ARBA" id="ARBA00023136"/>
    </source>
</evidence>
<feature type="transmembrane region" description="Helical" evidence="6">
    <location>
        <begin position="374"/>
        <end position="394"/>
    </location>
</feature>
<feature type="transmembrane region" description="Helical" evidence="6">
    <location>
        <begin position="285"/>
        <end position="307"/>
    </location>
</feature>
<dbReference type="PANTHER" id="PTHR30294:SF38">
    <property type="entry name" value="TRANSPORT PERMEASE PROTEIN"/>
    <property type="match status" value="1"/>
</dbReference>
<evidence type="ECO:0000256" key="2">
    <source>
        <dbReference type="ARBA" id="ARBA00022475"/>
    </source>
</evidence>
<dbReference type="RefSeq" id="WP_101711932.1">
    <property type="nucleotide sequence ID" value="NZ_CP026100.1"/>
</dbReference>
<reference evidence="8 11" key="2">
    <citation type="submission" date="2018-01" db="EMBL/GenBank/DDBJ databases">
        <title>Complete genome sequence of Caulobacter flavus RHGG3.</title>
        <authorList>
            <person name="Yang E."/>
        </authorList>
    </citation>
    <scope>NUCLEOTIDE SEQUENCE [LARGE SCALE GENOMIC DNA]</scope>
    <source>
        <strain evidence="8 11">RHGG3</strain>
    </source>
</reference>
<evidence type="ECO:0000313" key="10">
    <source>
        <dbReference type="Proteomes" id="UP000234483"/>
    </source>
</evidence>
<name>A0A2N5CXN6_9CAUL</name>
<keyword evidence="5 6" id="KW-0472">Membrane</keyword>
<evidence type="ECO:0000313" key="9">
    <source>
        <dbReference type="EMBL" id="PLR18577.1"/>
    </source>
</evidence>
<keyword evidence="3 6" id="KW-0812">Transmembrane</keyword>
<feature type="transmembrane region" description="Helical" evidence="6">
    <location>
        <begin position="240"/>
        <end position="273"/>
    </location>
</feature>